<feature type="region of interest" description="Disordered" evidence="1">
    <location>
        <begin position="1"/>
        <end position="35"/>
    </location>
</feature>
<dbReference type="EMBL" id="LGHE01000187">
    <property type="protein sequence ID" value="KUL00226.1"/>
    <property type="molecule type" value="Genomic_DNA"/>
</dbReference>
<accession>A0A124G4I7</accession>
<reference evidence="3" key="1">
    <citation type="journal article" date="2015" name="MBio">
        <title>Genome-Resolved Metagenomic Analysis Reveals Roles for Candidate Phyla and Other Microbial Community Members in Biogeochemical Transformations in Oil Reservoirs.</title>
        <authorList>
            <person name="Hu P."/>
            <person name="Tom L."/>
            <person name="Singh A."/>
            <person name="Thomas B.C."/>
            <person name="Baker B.J."/>
            <person name="Piceno Y.M."/>
            <person name="Andersen G.L."/>
            <person name="Banfield J.F."/>
        </authorList>
    </citation>
    <scope>NUCLEOTIDE SEQUENCE [LARGE SCALE GENOMIC DNA]</scope>
</reference>
<protein>
    <submittedName>
        <fullName evidence="2">Uncharacterized protein</fullName>
    </submittedName>
</protein>
<comment type="caution">
    <text evidence="2">The sequence shown here is derived from an EMBL/GenBank/DDBJ whole genome shotgun (WGS) entry which is preliminary data.</text>
</comment>
<name>A0A124G4I7_9EURY</name>
<proteinExistence type="predicted"/>
<evidence type="ECO:0000313" key="3">
    <source>
        <dbReference type="Proteomes" id="UP000054598"/>
    </source>
</evidence>
<organism evidence="2 3">
    <name type="scientific">Methanoculleus marisnigri</name>
    <dbReference type="NCBI Taxonomy" id="2198"/>
    <lineage>
        <taxon>Archaea</taxon>
        <taxon>Methanobacteriati</taxon>
        <taxon>Methanobacteriota</taxon>
        <taxon>Stenosarchaea group</taxon>
        <taxon>Methanomicrobia</taxon>
        <taxon>Methanomicrobiales</taxon>
        <taxon>Methanomicrobiaceae</taxon>
        <taxon>Methanoculleus</taxon>
    </lineage>
</organism>
<sequence length="35" mass="3704">ESGEADEPPVAQAVGDREAQDEAEEEVAGDEHSSY</sequence>
<feature type="non-terminal residue" evidence="2">
    <location>
        <position position="1"/>
    </location>
</feature>
<dbReference type="AlphaFoldDB" id="A0A124G4I7"/>
<evidence type="ECO:0000256" key="1">
    <source>
        <dbReference type="SAM" id="MobiDB-lite"/>
    </source>
</evidence>
<evidence type="ECO:0000313" key="2">
    <source>
        <dbReference type="EMBL" id="KUL00226.1"/>
    </source>
</evidence>
<dbReference type="Proteomes" id="UP000054598">
    <property type="component" value="Unassembled WGS sequence"/>
</dbReference>
<gene>
    <name evidence="2" type="ORF">XE10_1504</name>
</gene>